<dbReference type="Pfam" id="PF00381">
    <property type="entry name" value="PTS-HPr"/>
    <property type="match status" value="1"/>
</dbReference>
<dbReference type="EMBL" id="VNJI01000029">
    <property type="protein sequence ID" value="TVY07948.1"/>
    <property type="molecule type" value="Genomic_DNA"/>
</dbReference>
<feature type="domain" description="HPr" evidence="1">
    <location>
        <begin position="3"/>
        <end position="69"/>
    </location>
</feature>
<gene>
    <name evidence="2" type="ORF">FPZ49_21080</name>
</gene>
<dbReference type="Proteomes" id="UP000317036">
    <property type="component" value="Unassembled WGS sequence"/>
</dbReference>
<evidence type="ECO:0000259" key="1">
    <source>
        <dbReference type="Pfam" id="PF00381"/>
    </source>
</evidence>
<dbReference type="AlphaFoldDB" id="A0A559K740"/>
<name>A0A559K740_9BACL</name>
<keyword evidence="3" id="KW-1185">Reference proteome</keyword>
<evidence type="ECO:0000313" key="3">
    <source>
        <dbReference type="Proteomes" id="UP000317036"/>
    </source>
</evidence>
<dbReference type="Gene3D" id="3.30.1340.10">
    <property type="entry name" value="HPr-like"/>
    <property type="match status" value="1"/>
</dbReference>
<dbReference type="InterPro" id="IPR035895">
    <property type="entry name" value="HPr-like_sf"/>
</dbReference>
<evidence type="ECO:0000313" key="2">
    <source>
        <dbReference type="EMBL" id="TVY07948.1"/>
    </source>
</evidence>
<reference evidence="2 3" key="1">
    <citation type="submission" date="2019-07" db="EMBL/GenBank/DDBJ databases">
        <authorList>
            <person name="Kim J."/>
        </authorList>
    </citation>
    <scope>NUCLEOTIDE SEQUENCE [LARGE SCALE GENOMIC DNA]</scope>
    <source>
        <strain evidence="2 3">JC52</strain>
    </source>
</reference>
<dbReference type="SUPFAM" id="SSF55594">
    <property type="entry name" value="HPr-like"/>
    <property type="match status" value="1"/>
</dbReference>
<organism evidence="2 3">
    <name type="scientific">Paenibacillus cremeus</name>
    <dbReference type="NCBI Taxonomy" id="2163881"/>
    <lineage>
        <taxon>Bacteria</taxon>
        <taxon>Bacillati</taxon>
        <taxon>Bacillota</taxon>
        <taxon>Bacilli</taxon>
        <taxon>Bacillales</taxon>
        <taxon>Paenibacillaceae</taxon>
        <taxon>Paenibacillus</taxon>
    </lineage>
</organism>
<dbReference type="RefSeq" id="WP_144850600.1">
    <property type="nucleotide sequence ID" value="NZ_VNJI01000029.1"/>
</dbReference>
<proteinExistence type="predicted"/>
<dbReference type="InterPro" id="IPR000032">
    <property type="entry name" value="HPr-like"/>
</dbReference>
<dbReference type="OrthoDB" id="2879525at2"/>
<comment type="caution">
    <text evidence="2">The sequence shown here is derived from an EMBL/GenBank/DDBJ whole genome shotgun (WGS) entry which is preliminary data.</text>
</comment>
<protein>
    <submittedName>
        <fullName evidence="2">HPr family phosphocarrier protein</fullName>
    </submittedName>
</protein>
<sequence length="81" mass="9072">MNHTETVVRIVQEANKFKSSIVLKYQNKFIDAKSLLGLYSTISDSAEQELHVHGPDEVEARAAMAAVFKKHGLKFKLIDSV</sequence>
<accession>A0A559K740</accession>